<keyword evidence="7" id="KW-0223">Dioxygenase</keyword>
<keyword evidence="5" id="KW-0560">Oxidoreductase</keyword>
<evidence type="ECO:0000313" key="8">
    <source>
        <dbReference type="Proteomes" id="UP001629113"/>
    </source>
</evidence>
<keyword evidence="4" id="KW-0862">Zinc</keyword>
<dbReference type="SUPFAM" id="SSF53213">
    <property type="entry name" value="LigB-like"/>
    <property type="match status" value="1"/>
</dbReference>
<comment type="cofactor">
    <cofactor evidence="1">
        <name>Zn(2+)</name>
        <dbReference type="ChEBI" id="CHEBI:29105"/>
    </cofactor>
</comment>
<keyword evidence="8" id="KW-1185">Reference proteome</keyword>
<organism evidence="7 8">
    <name type="scientific">Phlyctema vagabunda</name>
    <dbReference type="NCBI Taxonomy" id="108571"/>
    <lineage>
        <taxon>Eukaryota</taxon>
        <taxon>Fungi</taxon>
        <taxon>Dikarya</taxon>
        <taxon>Ascomycota</taxon>
        <taxon>Pezizomycotina</taxon>
        <taxon>Leotiomycetes</taxon>
        <taxon>Helotiales</taxon>
        <taxon>Dermateaceae</taxon>
        <taxon>Phlyctema</taxon>
    </lineage>
</organism>
<sequence>MASTTRTPVYFLSHGGPNIMYEKDHPVYPQLEKIGKEITQKVKPKAVVVFSAHWQGEPDVIEINTAEDTDLIYDFYGFPSHYYKETFPNKGSKEVAEAVISALNGAGIKTNATRRGLDHGVWASFKVAFNPKTNPLNVPVVQVSLFKSESAAQHIALGRAVSALREQNIQIIVSGMAVHNLRDMRFAMGSDRPLPYAVSFDEALRAAVESSVESREEKLENLLKRPDARQAHPTFEHLLPIHVGAGAAGDDLGKRLWTKPEGSMSWAQFRFGDVPQGTVTNGKI</sequence>
<evidence type="ECO:0000256" key="4">
    <source>
        <dbReference type="ARBA" id="ARBA00022833"/>
    </source>
</evidence>
<protein>
    <submittedName>
        <fullName evidence="7">Aromatic ring-opening dioxygenase</fullName>
    </submittedName>
</protein>
<gene>
    <name evidence="7" type="ORF">PVAG01_02286</name>
</gene>
<evidence type="ECO:0000256" key="3">
    <source>
        <dbReference type="ARBA" id="ARBA00022723"/>
    </source>
</evidence>
<dbReference type="PANTHER" id="PTHR30096:SF0">
    <property type="entry name" value="4,5-DOPA DIOXYGENASE EXTRADIOL-LIKE PROTEIN"/>
    <property type="match status" value="1"/>
</dbReference>
<keyword evidence="3" id="KW-0479">Metal-binding</keyword>
<feature type="domain" description="Extradiol ring-cleavage dioxygenase class III enzyme subunit B" evidence="6">
    <location>
        <begin position="9"/>
        <end position="254"/>
    </location>
</feature>
<evidence type="ECO:0000256" key="2">
    <source>
        <dbReference type="ARBA" id="ARBA00007581"/>
    </source>
</evidence>
<dbReference type="Pfam" id="PF02900">
    <property type="entry name" value="LigB"/>
    <property type="match status" value="1"/>
</dbReference>
<dbReference type="CDD" id="cd07363">
    <property type="entry name" value="45_DOPA_Dioxygenase"/>
    <property type="match status" value="1"/>
</dbReference>
<dbReference type="InterPro" id="IPR004183">
    <property type="entry name" value="Xdiol_dOase_suB"/>
</dbReference>
<dbReference type="PANTHER" id="PTHR30096">
    <property type="entry name" value="4,5-DOPA DIOXYGENASE EXTRADIOL-LIKE PROTEIN"/>
    <property type="match status" value="1"/>
</dbReference>
<proteinExistence type="inferred from homology"/>
<evidence type="ECO:0000313" key="7">
    <source>
        <dbReference type="EMBL" id="KAL3425495.1"/>
    </source>
</evidence>
<reference evidence="7 8" key="1">
    <citation type="submission" date="2024-06" db="EMBL/GenBank/DDBJ databases">
        <title>Complete genome of Phlyctema vagabunda strain 19-DSS-EL-015.</title>
        <authorList>
            <person name="Fiorenzani C."/>
        </authorList>
    </citation>
    <scope>NUCLEOTIDE SEQUENCE [LARGE SCALE GENOMIC DNA]</scope>
    <source>
        <strain evidence="7 8">19-DSS-EL-015</strain>
    </source>
</reference>
<dbReference type="Proteomes" id="UP001629113">
    <property type="component" value="Unassembled WGS sequence"/>
</dbReference>
<evidence type="ECO:0000256" key="1">
    <source>
        <dbReference type="ARBA" id="ARBA00001947"/>
    </source>
</evidence>
<dbReference type="InterPro" id="IPR014436">
    <property type="entry name" value="Extradiol_dOase_DODA"/>
</dbReference>
<dbReference type="GO" id="GO:0051213">
    <property type="term" value="F:dioxygenase activity"/>
    <property type="evidence" value="ECO:0007669"/>
    <property type="project" value="UniProtKB-KW"/>
</dbReference>
<name>A0ABR4PQE9_9HELO</name>
<dbReference type="PIRSF" id="PIRSF006157">
    <property type="entry name" value="Doxgns_DODA"/>
    <property type="match status" value="1"/>
</dbReference>
<evidence type="ECO:0000259" key="6">
    <source>
        <dbReference type="Pfam" id="PF02900"/>
    </source>
</evidence>
<comment type="similarity">
    <text evidence="2">Belongs to the DODA-type extradiol aromatic ring-opening dioxygenase family.</text>
</comment>
<dbReference type="Gene3D" id="3.40.830.10">
    <property type="entry name" value="LigB-like"/>
    <property type="match status" value="1"/>
</dbReference>
<comment type="caution">
    <text evidence="7">The sequence shown here is derived from an EMBL/GenBank/DDBJ whole genome shotgun (WGS) entry which is preliminary data.</text>
</comment>
<dbReference type="EMBL" id="JBFCZG010000002">
    <property type="protein sequence ID" value="KAL3425495.1"/>
    <property type="molecule type" value="Genomic_DNA"/>
</dbReference>
<accession>A0ABR4PQE9</accession>
<evidence type="ECO:0000256" key="5">
    <source>
        <dbReference type="ARBA" id="ARBA00023002"/>
    </source>
</evidence>